<dbReference type="PANTHER" id="PTHR44591:SF14">
    <property type="entry name" value="PROTEIN PILG"/>
    <property type="match status" value="1"/>
</dbReference>
<organism evidence="5 6">
    <name type="scientific">candidate division LCP-89 bacterium B3_LCP</name>
    <dbReference type="NCBI Taxonomy" id="2012998"/>
    <lineage>
        <taxon>Bacteria</taxon>
        <taxon>Pseudomonadati</taxon>
        <taxon>Bacteria division LCP-89</taxon>
    </lineage>
</organism>
<dbReference type="SMART" id="SM00448">
    <property type="entry name" value="REC"/>
    <property type="match status" value="1"/>
</dbReference>
<reference evidence="5 6" key="1">
    <citation type="submission" date="2017-06" db="EMBL/GenBank/DDBJ databases">
        <title>Novel microbial phyla capable of carbon fixation and sulfur reduction in deep-sea sediments.</title>
        <authorList>
            <person name="Huang J."/>
            <person name="Baker B."/>
            <person name="Wang Y."/>
        </authorList>
    </citation>
    <scope>NUCLEOTIDE SEQUENCE [LARGE SCALE GENOMIC DNA]</scope>
    <source>
        <strain evidence="5">B3_LCP</strain>
    </source>
</reference>
<dbReference type="EMBL" id="NJBN01000013">
    <property type="protein sequence ID" value="TKJ37283.1"/>
    <property type="molecule type" value="Genomic_DNA"/>
</dbReference>
<dbReference type="Proteomes" id="UP000319619">
    <property type="component" value="Unassembled WGS sequence"/>
</dbReference>
<feature type="domain" description="Response regulatory" evidence="4">
    <location>
        <begin position="7"/>
        <end position="126"/>
    </location>
</feature>
<dbReference type="Gene3D" id="3.40.50.2300">
    <property type="match status" value="1"/>
</dbReference>
<dbReference type="SUPFAM" id="SSF52172">
    <property type="entry name" value="CheY-like"/>
    <property type="match status" value="1"/>
</dbReference>
<evidence type="ECO:0000256" key="1">
    <source>
        <dbReference type="ARBA" id="ARBA00022553"/>
    </source>
</evidence>
<feature type="modified residue" description="4-aspartylphosphate" evidence="3">
    <location>
        <position position="56"/>
    </location>
</feature>
<dbReference type="InterPro" id="IPR011006">
    <property type="entry name" value="CheY-like_superfamily"/>
</dbReference>
<gene>
    <name evidence="5" type="ORF">CEE37_14340</name>
</gene>
<keyword evidence="1 3" id="KW-0597">Phosphoprotein</keyword>
<accession>A0A532UQU0</accession>
<dbReference type="PROSITE" id="PS50110">
    <property type="entry name" value="RESPONSE_REGULATORY"/>
    <property type="match status" value="1"/>
</dbReference>
<dbReference type="InterPro" id="IPR050595">
    <property type="entry name" value="Bact_response_regulator"/>
</dbReference>
<protein>
    <submittedName>
        <fullName evidence="5">Response regulator</fullName>
    </submittedName>
</protein>
<keyword evidence="2" id="KW-0902">Two-component regulatory system</keyword>
<name>A0A532UQU0_UNCL8</name>
<proteinExistence type="predicted"/>
<evidence type="ECO:0000313" key="5">
    <source>
        <dbReference type="EMBL" id="TKJ37283.1"/>
    </source>
</evidence>
<sequence length="127" mass="14192">MSQSKKVVLIVDDEPDTCTYFSTILQDNGYETVIAYDGADGRAKLEEAVPDLVTLDITMPEKSGVRLYREMKESDQWKNVPVIIVTGVSGDFEKFISTRSQVPPPEGYMAKPIDPDEFLKIAKELTS</sequence>
<dbReference type="InterPro" id="IPR001789">
    <property type="entry name" value="Sig_transdc_resp-reg_receiver"/>
</dbReference>
<evidence type="ECO:0000313" key="6">
    <source>
        <dbReference type="Proteomes" id="UP000319619"/>
    </source>
</evidence>
<dbReference type="Pfam" id="PF00072">
    <property type="entry name" value="Response_reg"/>
    <property type="match status" value="1"/>
</dbReference>
<evidence type="ECO:0000256" key="2">
    <source>
        <dbReference type="ARBA" id="ARBA00023012"/>
    </source>
</evidence>
<evidence type="ECO:0000256" key="3">
    <source>
        <dbReference type="PROSITE-ProRule" id="PRU00169"/>
    </source>
</evidence>
<evidence type="ECO:0000259" key="4">
    <source>
        <dbReference type="PROSITE" id="PS50110"/>
    </source>
</evidence>
<comment type="caution">
    <text evidence="5">The sequence shown here is derived from an EMBL/GenBank/DDBJ whole genome shotgun (WGS) entry which is preliminary data.</text>
</comment>
<dbReference type="PANTHER" id="PTHR44591">
    <property type="entry name" value="STRESS RESPONSE REGULATOR PROTEIN 1"/>
    <property type="match status" value="1"/>
</dbReference>
<dbReference type="AlphaFoldDB" id="A0A532UQU0"/>
<dbReference type="GO" id="GO:0000160">
    <property type="term" value="P:phosphorelay signal transduction system"/>
    <property type="evidence" value="ECO:0007669"/>
    <property type="project" value="UniProtKB-KW"/>
</dbReference>